<evidence type="ECO:0000313" key="1">
    <source>
        <dbReference type="EMBL" id="CAG7815219.1"/>
    </source>
</evidence>
<keyword evidence="2" id="KW-1185">Reference proteome</keyword>
<feature type="non-terminal residue" evidence="1">
    <location>
        <position position="1"/>
    </location>
</feature>
<protein>
    <submittedName>
        <fullName evidence="1">Uncharacterized protein</fullName>
    </submittedName>
</protein>
<dbReference type="EMBL" id="CAJVCH010339244">
    <property type="protein sequence ID" value="CAG7815219.1"/>
    <property type="molecule type" value="Genomic_DNA"/>
</dbReference>
<accession>A0A8J2PIK3</accession>
<reference evidence="1" key="1">
    <citation type="submission" date="2021-06" db="EMBL/GenBank/DDBJ databases">
        <authorList>
            <person name="Hodson N. C."/>
            <person name="Mongue J. A."/>
            <person name="Jaron S. K."/>
        </authorList>
    </citation>
    <scope>NUCLEOTIDE SEQUENCE</scope>
</reference>
<name>A0A8J2PIK3_9HEXA</name>
<evidence type="ECO:0000313" key="2">
    <source>
        <dbReference type="Proteomes" id="UP000708208"/>
    </source>
</evidence>
<gene>
    <name evidence="1" type="ORF">AFUS01_LOCUS25916</name>
</gene>
<dbReference type="AlphaFoldDB" id="A0A8J2PIK3"/>
<sequence length="42" mass="4616">MEPIMNLGTNQACFGESRRSGCVNVKQAILKSRLVGTNYILC</sequence>
<comment type="caution">
    <text evidence="1">The sequence shown here is derived from an EMBL/GenBank/DDBJ whole genome shotgun (WGS) entry which is preliminary data.</text>
</comment>
<organism evidence="1 2">
    <name type="scientific">Allacma fusca</name>
    <dbReference type="NCBI Taxonomy" id="39272"/>
    <lineage>
        <taxon>Eukaryota</taxon>
        <taxon>Metazoa</taxon>
        <taxon>Ecdysozoa</taxon>
        <taxon>Arthropoda</taxon>
        <taxon>Hexapoda</taxon>
        <taxon>Collembola</taxon>
        <taxon>Symphypleona</taxon>
        <taxon>Sminthuridae</taxon>
        <taxon>Allacma</taxon>
    </lineage>
</organism>
<dbReference type="Proteomes" id="UP000708208">
    <property type="component" value="Unassembled WGS sequence"/>
</dbReference>
<proteinExistence type="predicted"/>